<accession>A0ACC0D4N1</accession>
<comment type="caution">
    <text evidence="1">The sequence shown here is derived from an EMBL/GenBank/DDBJ whole genome shotgun (WGS) entry which is preliminary data.</text>
</comment>
<protein>
    <submittedName>
        <fullName evidence="1">Taurine catabolism dioxygenase family protein</fullName>
    </submittedName>
</protein>
<reference evidence="1 2" key="1">
    <citation type="journal article" date="2022" name="New Phytol.">
        <title>Ecological generalism drives hyperdiversity of secondary metabolite gene clusters in xylarialean endophytes.</title>
        <authorList>
            <person name="Franco M.E.E."/>
            <person name="Wisecaver J.H."/>
            <person name="Arnold A.E."/>
            <person name="Ju Y.M."/>
            <person name="Slot J.C."/>
            <person name="Ahrendt S."/>
            <person name="Moore L.P."/>
            <person name="Eastman K.E."/>
            <person name="Scott K."/>
            <person name="Konkel Z."/>
            <person name="Mondo S.J."/>
            <person name="Kuo A."/>
            <person name="Hayes R.D."/>
            <person name="Haridas S."/>
            <person name="Andreopoulos B."/>
            <person name="Riley R."/>
            <person name="LaButti K."/>
            <person name="Pangilinan J."/>
            <person name="Lipzen A."/>
            <person name="Amirebrahimi M."/>
            <person name="Yan J."/>
            <person name="Adam C."/>
            <person name="Keymanesh K."/>
            <person name="Ng V."/>
            <person name="Louie K."/>
            <person name="Northen T."/>
            <person name="Drula E."/>
            <person name="Henrissat B."/>
            <person name="Hsieh H.M."/>
            <person name="Youens-Clark K."/>
            <person name="Lutzoni F."/>
            <person name="Miadlikowska J."/>
            <person name="Eastwood D.C."/>
            <person name="Hamelin R.C."/>
            <person name="Grigoriev I.V."/>
            <person name="U'Ren J.M."/>
        </authorList>
    </citation>
    <scope>NUCLEOTIDE SEQUENCE [LARGE SCALE GENOMIC DNA]</scope>
    <source>
        <strain evidence="1 2">ER1909</strain>
    </source>
</reference>
<keyword evidence="1" id="KW-0560">Oxidoreductase</keyword>
<name>A0ACC0D4N1_9PEZI</name>
<organism evidence="1 2">
    <name type="scientific">Hypoxylon rubiginosum</name>
    <dbReference type="NCBI Taxonomy" id="110542"/>
    <lineage>
        <taxon>Eukaryota</taxon>
        <taxon>Fungi</taxon>
        <taxon>Dikarya</taxon>
        <taxon>Ascomycota</taxon>
        <taxon>Pezizomycotina</taxon>
        <taxon>Sordariomycetes</taxon>
        <taxon>Xylariomycetidae</taxon>
        <taxon>Xylariales</taxon>
        <taxon>Hypoxylaceae</taxon>
        <taxon>Hypoxylon</taxon>
    </lineage>
</organism>
<dbReference type="Proteomes" id="UP001497680">
    <property type="component" value="Unassembled WGS sequence"/>
</dbReference>
<proteinExistence type="predicted"/>
<evidence type="ECO:0000313" key="1">
    <source>
        <dbReference type="EMBL" id="KAI6087603.1"/>
    </source>
</evidence>
<evidence type="ECO:0000313" key="2">
    <source>
        <dbReference type="Proteomes" id="UP001497680"/>
    </source>
</evidence>
<gene>
    <name evidence="1" type="ORF">F4821DRAFT_277765</name>
</gene>
<keyword evidence="1" id="KW-0223">Dioxygenase</keyword>
<sequence>MATSVETTFNPHVDYYPPTLLAKHGIQLSGNTAVVEVRHSTADIGWVPELAKFHQRTSLRNRDILRNAQVPKGWPKAVLHPLAWTGSELKPEDYAYDLSAVDINEIKTALSHFKSSGLELHEVRKKTFPLPLLGPRLEGFCKNVYDGKGFCVVRGLDPDSFSREDNTILYLGVSSYFGEQRGRQYQNGSMMAHITDVKFDDIPNDERRPLFTNISQPFHTDLLCGILAMYVLNKAAIGGNILLASSWTVYNEIASEHPDLIAELTKSEWVHDTFGRNPGYYCRPLLHYWKDRLALVFSRRNLTGSLVTPRSPDIPPMTDAQAEALDAVHFTAAANCITLEPKRGDMLFINNLAILHSRSSFEDSPESKRYILRLWLNNPELGWDVPPKLKLAWDRIFAKLSEINDHWDIDPYHDESGWQSDKAKSSHNESRGRKPRTNGRGKYFRTSSCG</sequence>
<keyword evidence="2" id="KW-1185">Reference proteome</keyword>
<dbReference type="EMBL" id="MU394307">
    <property type="protein sequence ID" value="KAI6087603.1"/>
    <property type="molecule type" value="Genomic_DNA"/>
</dbReference>